<dbReference type="Proteomes" id="UP001165074">
    <property type="component" value="Unassembled WGS sequence"/>
</dbReference>
<protein>
    <submittedName>
        <fullName evidence="2">Uncharacterized protein</fullName>
    </submittedName>
</protein>
<accession>A0A9W6S4W6</accession>
<evidence type="ECO:0000313" key="3">
    <source>
        <dbReference type="Proteomes" id="UP001165074"/>
    </source>
</evidence>
<dbReference type="AlphaFoldDB" id="A0A9W6S4W6"/>
<feature type="region of interest" description="Disordered" evidence="1">
    <location>
        <begin position="1"/>
        <end position="33"/>
    </location>
</feature>
<comment type="caution">
    <text evidence="2">The sequence shown here is derived from an EMBL/GenBank/DDBJ whole genome shotgun (WGS) entry which is preliminary data.</text>
</comment>
<gene>
    <name evidence="2" type="ORF">Airi02_053830</name>
</gene>
<sequence length="50" mass="5476">MWSISETASPAPDEAPQIAIRRESVPWSSSHRVGSRTFDTGCVAATYRIP</sequence>
<evidence type="ECO:0000256" key="1">
    <source>
        <dbReference type="SAM" id="MobiDB-lite"/>
    </source>
</evidence>
<dbReference type="EMBL" id="BSTK01000008">
    <property type="protein sequence ID" value="GLY87454.1"/>
    <property type="molecule type" value="Genomic_DNA"/>
</dbReference>
<evidence type="ECO:0000313" key="2">
    <source>
        <dbReference type="EMBL" id="GLY87454.1"/>
    </source>
</evidence>
<organism evidence="2 3">
    <name type="scientific">Actinoallomurus iriomotensis</name>
    <dbReference type="NCBI Taxonomy" id="478107"/>
    <lineage>
        <taxon>Bacteria</taxon>
        <taxon>Bacillati</taxon>
        <taxon>Actinomycetota</taxon>
        <taxon>Actinomycetes</taxon>
        <taxon>Streptosporangiales</taxon>
        <taxon>Thermomonosporaceae</taxon>
        <taxon>Actinoallomurus</taxon>
    </lineage>
</organism>
<reference evidence="2" key="1">
    <citation type="submission" date="2023-03" db="EMBL/GenBank/DDBJ databases">
        <title>Actinoallomurus iriomotensis NBRC 103684.</title>
        <authorList>
            <person name="Ichikawa N."/>
            <person name="Sato H."/>
            <person name="Tonouchi N."/>
        </authorList>
    </citation>
    <scope>NUCLEOTIDE SEQUENCE</scope>
    <source>
        <strain evidence="2">NBRC 103684</strain>
    </source>
</reference>
<proteinExistence type="predicted"/>
<name>A0A9W6S4W6_9ACTN</name>
<dbReference type="RefSeq" id="WP_285576522.1">
    <property type="nucleotide sequence ID" value="NZ_BSTK01000008.1"/>
</dbReference>
<keyword evidence="3" id="KW-1185">Reference proteome</keyword>